<evidence type="ECO:0000256" key="2">
    <source>
        <dbReference type="ARBA" id="ARBA00009948"/>
    </source>
</evidence>
<evidence type="ECO:0000256" key="4">
    <source>
        <dbReference type="ARBA" id="ARBA00022679"/>
    </source>
</evidence>
<evidence type="ECO:0000256" key="5">
    <source>
        <dbReference type="ARBA" id="ARBA00023141"/>
    </source>
</evidence>
<feature type="binding site" evidence="7">
    <location>
        <position position="19"/>
    </location>
    <ligand>
        <name>phosphoenolpyruvate</name>
        <dbReference type="ChEBI" id="CHEBI:58702"/>
    </ligand>
</feature>
<dbReference type="InterPro" id="IPR023193">
    <property type="entry name" value="EPSP_synthase_CS"/>
</dbReference>
<feature type="binding site" evidence="7">
    <location>
        <position position="385"/>
    </location>
    <ligand>
        <name>phosphoenolpyruvate</name>
        <dbReference type="ChEBI" id="CHEBI:58702"/>
    </ligand>
</feature>
<keyword evidence="5 7" id="KW-0057">Aromatic amino acid biosynthesis</keyword>
<dbReference type="HAMAP" id="MF_00210">
    <property type="entry name" value="EPSP_synth"/>
    <property type="match status" value="1"/>
</dbReference>
<feature type="domain" description="Enolpyruvate transferase" evidence="8">
    <location>
        <begin position="6"/>
        <end position="420"/>
    </location>
</feature>
<feature type="active site" description="Proton acceptor" evidence="7">
    <location>
        <position position="312"/>
    </location>
</feature>
<dbReference type="InterPro" id="IPR036968">
    <property type="entry name" value="Enolpyruvate_Tfrase_sf"/>
</dbReference>
<dbReference type="SUPFAM" id="SSF55205">
    <property type="entry name" value="EPT/RTPC-like"/>
    <property type="match status" value="1"/>
</dbReference>
<dbReference type="Proteomes" id="UP001652461">
    <property type="component" value="Unassembled WGS sequence"/>
</dbReference>
<dbReference type="PANTHER" id="PTHR21090">
    <property type="entry name" value="AROM/DEHYDROQUINATE SYNTHASE"/>
    <property type="match status" value="1"/>
</dbReference>
<dbReference type="GO" id="GO:0003866">
    <property type="term" value="F:3-phosphoshikimate 1-carboxyvinyltransferase activity"/>
    <property type="evidence" value="ECO:0007669"/>
    <property type="project" value="UniProtKB-EC"/>
</dbReference>
<protein>
    <recommendedName>
        <fullName evidence="7">3-phosphoshikimate 1-carboxyvinyltransferase</fullName>
        <ecNumber evidence="7">2.5.1.19</ecNumber>
    </recommendedName>
    <alternativeName>
        <fullName evidence="7">5-enolpyruvylshikimate-3-phosphate synthase</fullName>
        <shortName evidence="7">EPSP synthase</shortName>
        <shortName evidence="7">EPSPS</shortName>
    </alternativeName>
</protein>
<feature type="binding site" evidence="7">
    <location>
        <position position="343"/>
    </location>
    <ligand>
        <name>phosphoenolpyruvate</name>
        <dbReference type="ChEBI" id="CHEBI:58702"/>
    </ligand>
</feature>
<comment type="function">
    <text evidence="7">Catalyzes the transfer of the enolpyruvyl moiety of phosphoenolpyruvate (PEP) to the 5-hydroxyl of shikimate-3-phosphate (S3P) to produce enolpyruvyl shikimate-3-phosphate and inorganic phosphate.</text>
</comment>
<feature type="binding site" evidence="7">
    <location>
        <position position="20"/>
    </location>
    <ligand>
        <name>3-phosphoshikimate</name>
        <dbReference type="ChEBI" id="CHEBI:145989"/>
    </ligand>
</feature>
<dbReference type="EC" id="2.5.1.19" evidence="7"/>
<dbReference type="PROSITE" id="PS00104">
    <property type="entry name" value="EPSP_SYNTHASE_1"/>
    <property type="match status" value="1"/>
</dbReference>
<dbReference type="CDD" id="cd01556">
    <property type="entry name" value="EPSP_synthase"/>
    <property type="match status" value="1"/>
</dbReference>
<dbReference type="PANTHER" id="PTHR21090:SF5">
    <property type="entry name" value="PENTAFUNCTIONAL AROM POLYPEPTIDE"/>
    <property type="match status" value="1"/>
</dbReference>
<feature type="binding site" evidence="7">
    <location>
        <position position="166"/>
    </location>
    <ligand>
        <name>3-phosphoshikimate</name>
        <dbReference type="ChEBI" id="CHEBI:145989"/>
    </ligand>
</feature>
<feature type="binding site" evidence="7">
    <location>
        <position position="24"/>
    </location>
    <ligand>
        <name>3-phosphoshikimate</name>
        <dbReference type="ChEBI" id="CHEBI:145989"/>
    </ligand>
</feature>
<evidence type="ECO:0000259" key="8">
    <source>
        <dbReference type="Pfam" id="PF00275"/>
    </source>
</evidence>
<evidence type="ECO:0000256" key="1">
    <source>
        <dbReference type="ARBA" id="ARBA00004811"/>
    </source>
</evidence>
<comment type="subunit">
    <text evidence="7">Monomer.</text>
</comment>
<dbReference type="Pfam" id="PF00275">
    <property type="entry name" value="EPSP_synthase"/>
    <property type="match status" value="1"/>
</dbReference>
<gene>
    <name evidence="7 9" type="primary">aroA</name>
    <name evidence="9" type="ORF">OCV63_11710</name>
</gene>
<feature type="binding site" evidence="7">
    <location>
        <position position="19"/>
    </location>
    <ligand>
        <name>3-phosphoshikimate</name>
        <dbReference type="ChEBI" id="CHEBI:145989"/>
    </ligand>
</feature>
<feature type="binding site" evidence="7">
    <location>
        <position position="119"/>
    </location>
    <ligand>
        <name>phosphoenolpyruvate</name>
        <dbReference type="ChEBI" id="CHEBI:58702"/>
    </ligand>
</feature>
<feature type="binding site" evidence="7">
    <location>
        <position position="312"/>
    </location>
    <ligand>
        <name>3-phosphoshikimate</name>
        <dbReference type="ChEBI" id="CHEBI:145989"/>
    </ligand>
</feature>
<dbReference type="RefSeq" id="WP_158364072.1">
    <property type="nucleotide sequence ID" value="NZ_JAOQKC010000015.1"/>
</dbReference>
<evidence type="ECO:0000313" key="9">
    <source>
        <dbReference type="EMBL" id="MCU6697550.1"/>
    </source>
</evidence>
<evidence type="ECO:0000256" key="3">
    <source>
        <dbReference type="ARBA" id="ARBA00022605"/>
    </source>
</evidence>
<proteinExistence type="inferred from homology"/>
<keyword evidence="7" id="KW-0963">Cytoplasm</keyword>
<feature type="binding site" evidence="7">
    <location>
        <position position="164"/>
    </location>
    <ligand>
        <name>3-phosphoshikimate</name>
        <dbReference type="ChEBI" id="CHEBI:145989"/>
    </ligand>
</feature>
<keyword evidence="10" id="KW-1185">Reference proteome</keyword>
<accession>A0ABT2RZ02</accession>
<dbReference type="PROSITE" id="PS00885">
    <property type="entry name" value="EPSP_SYNTHASE_2"/>
    <property type="match status" value="1"/>
</dbReference>
<dbReference type="InterPro" id="IPR001986">
    <property type="entry name" value="Enolpyruvate_Tfrase_dom"/>
</dbReference>
<comment type="caution">
    <text evidence="9">The sequence shown here is derived from an EMBL/GenBank/DDBJ whole genome shotgun (WGS) entry which is preliminary data.</text>
</comment>
<dbReference type="NCBIfam" id="TIGR01356">
    <property type="entry name" value="aroA"/>
    <property type="match status" value="1"/>
</dbReference>
<comment type="caution">
    <text evidence="7">Lacks conserved residue(s) required for the propagation of feature annotation.</text>
</comment>
<keyword evidence="3 7" id="KW-0028">Amino-acid biosynthesis</keyword>
<comment type="catalytic activity">
    <reaction evidence="6">
        <text>3-phosphoshikimate + phosphoenolpyruvate = 5-O-(1-carboxyvinyl)-3-phosphoshikimate + phosphate</text>
        <dbReference type="Rhea" id="RHEA:21256"/>
        <dbReference type="ChEBI" id="CHEBI:43474"/>
        <dbReference type="ChEBI" id="CHEBI:57701"/>
        <dbReference type="ChEBI" id="CHEBI:58702"/>
        <dbReference type="ChEBI" id="CHEBI:145989"/>
        <dbReference type="EC" id="2.5.1.19"/>
    </reaction>
    <physiologicalReaction direction="left-to-right" evidence="6">
        <dbReference type="Rhea" id="RHEA:21257"/>
    </physiologicalReaction>
</comment>
<name>A0ABT2RZ02_9FIRM</name>
<feature type="binding site" evidence="7">
    <location>
        <position position="91"/>
    </location>
    <ligand>
        <name>phosphoenolpyruvate</name>
        <dbReference type="ChEBI" id="CHEBI:58702"/>
    </ligand>
</feature>
<comment type="pathway">
    <text evidence="1 7">Metabolic intermediate biosynthesis; chorismate biosynthesis; chorismate from D-erythrose 4-phosphate and phosphoenolpyruvate: step 6/7.</text>
</comment>
<dbReference type="Gene3D" id="3.65.10.10">
    <property type="entry name" value="Enolpyruvate transferase domain"/>
    <property type="match status" value="2"/>
</dbReference>
<evidence type="ECO:0000256" key="7">
    <source>
        <dbReference type="HAMAP-Rule" id="MF_00210"/>
    </source>
</evidence>
<dbReference type="InterPro" id="IPR006264">
    <property type="entry name" value="EPSP_synthase"/>
</dbReference>
<comment type="subcellular location">
    <subcellularLocation>
        <location evidence="7">Cytoplasm</location>
    </subcellularLocation>
</comment>
<dbReference type="PIRSF" id="PIRSF000505">
    <property type="entry name" value="EPSPS"/>
    <property type="match status" value="1"/>
</dbReference>
<dbReference type="InterPro" id="IPR013792">
    <property type="entry name" value="RNA3'P_cycl/enolpyr_Trfase_a/b"/>
</dbReference>
<reference evidence="9 10" key="1">
    <citation type="journal article" date="2021" name="ISME Commun">
        <title>Automated analysis of genomic sequences facilitates high-throughput and comprehensive description of bacteria.</title>
        <authorList>
            <person name="Hitch T.C.A."/>
        </authorList>
    </citation>
    <scope>NUCLEOTIDE SEQUENCE [LARGE SCALE GENOMIC DNA]</scope>
    <source>
        <strain evidence="9 10">Sanger_04</strain>
    </source>
</reference>
<keyword evidence="4 7" id="KW-0808">Transferase</keyword>
<feature type="binding site" evidence="7">
    <location>
        <position position="339"/>
    </location>
    <ligand>
        <name>3-phosphoshikimate</name>
        <dbReference type="ChEBI" id="CHEBI:145989"/>
    </ligand>
</feature>
<sequence>MKFTRAKQIRGEVTIPGDKSISHRAVMFGSLAEGVTEVTGFLRGADCLSTIDCFRRLGISIEDKDERILIHGKGLHGLSAPAQILDAGNSGTTTRLISGILSGQAFETTLTGDASIQKRPMGRIIEPLSQMGASITSLSGNGCAPLRIQGRPLHGIHYTTKVASAQVKSSILLAGLYADTPTSVTEPALSRNHSELMLHFFGADVKSEGTTATIQPEPKLIGQKVQVPGDISSAAYFIAAGCITPDSELLIQNVGTNPTRDGILHVCKMMNANVTLLNENMDSGEPTADLLVRTSSLQGCIIEGDLIPTLIDELPIIAVMACFAEGTTVIRDAAELKVKESDRIAVMTENLTAMGAKVTATDDGMIIEGGHTLHGAVVDSHLDHRIAMSFAVAALNADGETEILGADCVNISYPAFYRDLLKIQQ</sequence>
<evidence type="ECO:0000256" key="6">
    <source>
        <dbReference type="ARBA" id="ARBA00044633"/>
    </source>
</evidence>
<comment type="similarity">
    <text evidence="2 7">Belongs to the EPSP synthase family.</text>
</comment>
<evidence type="ECO:0000313" key="10">
    <source>
        <dbReference type="Proteomes" id="UP001652461"/>
    </source>
</evidence>
<organism evidence="9 10">
    <name type="scientific">Laedolimicola ammoniilytica</name>
    <dbReference type="NCBI Taxonomy" id="2981771"/>
    <lineage>
        <taxon>Bacteria</taxon>
        <taxon>Bacillati</taxon>
        <taxon>Bacillota</taxon>
        <taxon>Clostridia</taxon>
        <taxon>Lachnospirales</taxon>
        <taxon>Lachnospiraceae</taxon>
        <taxon>Laedolimicola</taxon>
    </lineage>
</organism>
<feature type="binding site" evidence="7">
    <location>
        <position position="166"/>
    </location>
    <ligand>
        <name>phosphoenolpyruvate</name>
        <dbReference type="ChEBI" id="CHEBI:58702"/>
    </ligand>
</feature>
<dbReference type="EMBL" id="JAOQKC010000015">
    <property type="protein sequence ID" value="MCU6697550.1"/>
    <property type="molecule type" value="Genomic_DNA"/>
</dbReference>